<dbReference type="EMBL" id="NPEV01000090">
    <property type="protein sequence ID" value="RAI23975.1"/>
    <property type="molecule type" value="Genomic_DNA"/>
</dbReference>
<evidence type="ECO:0000256" key="1">
    <source>
        <dbReference type="ARBA" id="ARBA00009156"/>
    </source>
</evidence>
<feature type="domain" description="Carbohydrate kinase FGGY C-terminal" evidence="9">
    <location>
        <begin position="257"/>
        <end position="443"/>
    </location>
</feature>
<dbReference type="Pfam" id="PF02782">
    <property type="entry name" value="FGGY_C"/>
    <property type="match status" value="1"/>
</dbReference>
<accession>A0A327JE14</accession>
<dbReference type="CDD" id="cd07769">
    <property type="entry name" value="ASKHA_NBD_FGGY_GK"/>
    <property type="match status" value="1"/>
</dbReference>
<dbReference type="GO" id="GO:0004370">
    <property type="term" value="F:glycerol kinase activity"/>
    <property type="evidence" value="ECO:0007669"/>
    <property type="project" value="TreeGrafter"/>
</dbReference>
<dbReference type="InterPro" id="IPR043129">
    <property type="entry name" value="ATPase_NBD"/>
</dbReference>
<keyword evidence="2 7" id="KW-0808">Transferase</keyword>
<dbReference type="GO" id="GO:0005524">
    <property type="term" value="F:ATP binding"/>
    <property type="evidence" value="ECO:0007669"/>
    <property type="project" value="UniProtKB-KW"/>
</dbReference>
<dbReference type="RefSeq" id="WP_111436761.1">
    <property type="nucleotide sequence ID" value="NZ_JACIGG010000006.1"/>
</dbReference>
<protein>
    <recommendedName>
        <fullName evidence="6">ATP:glycerol 3-phosphotransferase</fullName>
    </recommendedName>
</protein>
<dbReference type="PROSITE" id="PS00445">
    <property type="entry name" value="FGGY_KINASES_2"/>
    <property type="match status" value="1"/>
</dbReference>
<organism evidence="10 11">
    <name type="scientific">Rhodobium orientis</name>
    <dbReference type="NCBI Taxonomy" id="34017"/>
    <lineage>
        <taxon>Bacteria</taxon>
        <taxon>Pseudomonadati</taxon>
        <taxon>Pseudomonadota</taxon>
        <taxon>Alphaproteobacteria</taxon>
        <taxon>Hyphomicrobiales</taxon>
        <taxon>Rhodobiaceae</taxon>
        <taxon>Rhodobium</taxon>
    </lineage>
</organism>
<comment type="similarity">
    <text evidence="1 7">Belongs to the FGGY kinase family.</text>
</comment>
<dbReference type="SUPFAM" id="SSF53067">
    <property type="entry name" value="Actin-like ATPase domain"/>
    <property type="match status" value="2"/>
</dbReference>
<evidence type="ECO:0000256" key="7">
    <source>
        <dbReference type="RuleBase" id="RU003733"/>
    </source>
</evidence>
<dbReference type="PANTHER" id="PTHR10196">
    <property type="entry name" value="SUGAR KINASE"/>
    <property type="match status" value="1"/>
</dbReference>
<dbReference type="GO" id="GO:0019563">
    <property type="term" value="P:glycerol catabolic process"/>
    <property type="evidence" value="ECO:0007669"/>
    <property type="project" value="TreeGrafter"/>
</dbReference>
<dbReference type="Pfam" id="PF00370">
    <property type="entry name" value="FGGY_N"/>
    <property type="match status" value="1"/>
</dbReference>
<evidence type="ECO:0000256" key="2">
    <source>
        <dbReference type="ARBA" id="ARBA00022679"/>
    </source>
</evidence>
<feature type="domain" description="Carbohydrate kinase FGGY N-terminal" evidence="8">
    <location>
        <begin position="6"/>
        <end position="247"/>
    </location>
</feature>
<evidence type="ECO:0000259" key="9">
    <source>
        <dbReference type="Pfam" id="PF02782"/>
    </source>
</evidence>
<dbReference type="OrthoDB" id="9805576at2"/>
<evidence type="ECO:0000256" key="4">
    <source>
        <dbReference type="ARBA" id="ARBA00022777"/>
    </source>
</evidence>
<dbReference type="PANTHER" id="PTHR10196:SF69">
    <property type="entry name" value="GLYCEROL KINASE"/>
    <property type="match status" value="1"/>
</dbReference>
<dbReference type="GO" id="GO:0005829">
    <property type="term" value="C:cytosol"/>
    <property type="evidence" value="ECO:0007669"/>
    <property type="project" value="TreeGrafter"/>
</dbReference>
<evidence type="ECO:0000259" key="8">
    <source>
        <dbReference type="Pfam" id="PF00370"/>
    </source>
</evidence>
<reference evidence="10 11" key="1">
    <citation type="submission" date="2017-07" db="EMBL/GenBank/DDBJ databases">
        <title>Draft Genome Sequences of Select Purple Nonsulfur Bacteria.</title>
        <authorList>
            <person name="Lasarre B."/>
            <person name="Mckinlay J.B."/>
        </authorList>
    </citation>
    <scope>NUCLEOTIDE SEQUENCE [LARGE SCALE GENOMIC DNA]</scope>
    <source>
        <strain evidence="10 11">DSM 11290</strain>
    </source>
</reference>
<comment type="caution">
    <text evidence="10">The sequence shown here is derived from an EMBL/GenBank/DDBJ whole genome shotgun (WGS) entry which is preliminary data.</text>
</comment>
<dbReference type="AlphaFoldDB" id="A0A327JE14"/>
<evidence type="ECO:0000256" key="3">
    <source>
        <dbReference type="ARBA" id="ARBA00022741"/>
    </source>
</evidence>
<evidence type="ECO:0000256" key="5">
    <source>
        <dbReference type="ARBA" id="ARBA00022840"/>
    </source>
</evidence>
<dbReference type="InterPro" id="IPR018485">
    <property type="entry name" value="FGGY_C"/>
</dbReference>
<evidence type="ECO:0000313" key="10">
    <source>
        <dbReference type="EMBL" id="RAI23975.1"/>
    </source>
</evidence>
<keyword evidence="11" id="KW-1185">Reference proteome</keyword>
<dbReference type="InterPro" id="IPR018484">
    <property type="entry name" value="FGGY_N"/>
</dbReference>
<dbReference type="Proteomes" id="UP000249299">
    <property type="component" value="Unassembled WGS sequence"/>
</dbReference>
<gene>
    <name evidence="10" type="ORF">CH339_22920</name>
</gene>
<dbReference type="InterPro" id="IPR000577">
    <property type="entry name" value="Carb_kinase_FGGY"/>
</dbReference>
<name>A0A327JE14_9HYPH</name>
<sequence length="490" mass="51321">MTERAILAVDQGTTNSKAILVAEDGRVLARGSAPVPIEHPRSGWVQQDGIAIWKSVTDAIAACRKAAGDVEITAVGISNQRESVLAWDRSTGQPIGPVVTWQCRRTAAACDALREAGHEEKIIARTGLPLDPLFPAPKIRWLFDNLPDGHDPDNVCVGTVDSWLIWNFTGGAVHACDRSNAARTQLFDLASASWDEELCDIFGVSAAHLPQVFDSSHVFGVTADVAALPNGIPVGGAIGDSHGALFGHGAFGAGDGKVTFGTGSSVMTTIPQFVAPPWGITTTIAWSLNGTSTFAFEGNILVSASALPWVVTLLGLKDVAELLDLAQTVDSADGVVLVPAFVGLGAPHWNAEARGLISGLGFNSGPAHVARAAVESIPLQVADVFRIVERDGGAKVGRLFVDGGPSSNTFLMGLVAGYLDHPVIICESTEASALGAAYLAGLATGMWESLEAISKLSVGTETLSQAMDPDIRQKSLDNWHRAIARSTLKT</sequence>
<keyword evidence="3" id="KW-0547">Nucleotide-binding</keyword>
<keyword evidence="4 7" id="KW-0418">Kinase</keyword>
<dbReference type="Gene3D" id="3.30.420.40">
    <property type="match status" value="2"/>
</dbReference>
<dbReference type="InterPro" id="IPR018483">
    <property type="entry name" value="Carb_kinase_FGGY_CS"/>
</dbReference>
<evidence type="ECO:0000256" key="6">
    <source>
        <dbReference type="ARBA" id="ARBA00043149"/>
    </source>
</evidence>
<proteinExistence type="inferred from homology"/>
<keyword evidence="5" id="KW-0067">ATP-binding</keyword>
<dbReference type="PIRSF" id="PIRSF000538">
    <property type="entry name" value="GlpK"/>
    <property type="match status" value="1"/>
</dbReference>
<evidence type="ECO:0000313" key="11">
    <source>
        <dbReference type="Proteomes" id="UP000249299"/>
    </source>
</evidence>